<dbReference type="KEGG" id="crq:GCK72_011474"/>
<evidence type="ECO:0000313" key="1">
    <source>
        <dbReference type="EMBL" id="KAF1763208.1"/>
    </source>
</evidence>
<evidence type="ECO:0000313" key="2">
    <source>
        <dbReference type="Proteomes" id="UP000483820"/>
    </source>
</evidence>
<name>A0A6A5H648_CAERE</name>
<protein>
    <submittedName>
        <fullName evidence="1">Uncharacterized protein</fullName>
    </submittedName>
</protein>
<dbReference type="Proteomes" id="UP000483820">
    <property type="component" value="Chromosome III"/>
</dbReference>
<comment type="caution">
    <text evidence="1">The sequence shown here is derived from an EMBL/GenBank/DDBJ whole genome shotgun (WGS) entry which is preliminary data.</text>
</comment>
<dbReference type="RefSeq" id="XP_053588054.1">
    <property type="nucleotide sequence ID" value="XM_053728477.1"/>
</dbReference>
<organism evidence="1 2">
    <name type="scientific">Caenorhabditis remanei</name>
    <name type="common">Caenorhabditis vulgaris</name>
    <dbReference type="NCBI Taxonomy" id="31234"/>
    <lineage>
        <taxon>Eukaryota</taxon>
        <taxon>Metazoa</taxon>
        <taxon>Ecdysozoa</taxon>
        <taxon>Nematoda</taxon>
        <taxon>Chromadorea</taxon>
        <taxon>Rhabditida</taxon>
        <taxon>Rhabditina</taxon>
        <taxon>Rhabditomorpha</taxon>
        <taxon>Rhabditoidea</taxon>
        <taxon>Rhabditidae</taxon>
        <taxon>Peloderinae</taxon>
        <taxon>Caenorhabditis</taxon>
    </lineage>
</organism>
<dbReference type="EMBL" id="WUAV01000003">
    <property type="protein sequence ID" value="KAF1763208.1"/>
    <property type="molecule type" value="Genomic_DNA"/>
</dbReference>
<dbReference type="AlphaFoldDB" id="A0A6A5H648"/>
<accession>A0A6A5H648</accession>
<proteinExistence type="predicted"/>
<gene>
    <name evidence="1" type="ORF">GCK72_011474</name>
</gene>
<sequence>MRLLNLAFVSRPNIGFQICLNVLENGPITGGGVYWRQAYDIGDMEPHDLNFDGDQIEMVDHTPRPLEASESRNWQPKCEFQSRNYFAR</sequence>
<dbReference type="GeneID" id="78775213"/>
<dbReference type="CTD" id="78775213"/>
<reference evidence="1 2" key="1">
    <citation type="submission" date="2019-12" db="EMBL/GenBank/DDBJ databases">
        <title>Chromosome-level assembly of the Caenorhabditis remanei genome.</title>
        <authorList>
            <person name="Teterina A.A."/>
            <person name="Willis J.H."/>
            <person name="Phillips P.C."/>
        </authorList>
    </citation>
    <scope>NUCLEOTIDE SEQUENCE [LARGE SCALE GENOMIC DNA]</scope>
    <source>
        <strain evidence="1 2">PX506</strain>
        <tissue evidence="1">Whole organism</tissue>
    </source>
</reference>